<evidence type="ECO:0000256" key="3">
    <source>
        <dbReference type="ARBA" id="ARBA00023315"/>
    </source>
</evidence>
<dbReference type="AlphaFoldDB" id="A0A3B1AAJ8"/>
<keyword evidence="1" id="KW-0963">Cytoplasm</keyword>
<dbReference type="InterPro" id="IPR004616">
    <property type="entry name" value="Leu/Phe-tRNA_Trfase"/>
</dbReference>
<gene>
    <name evidence="4" type="ORF">MNBD_ALPHA03-752</name>
</gene>
<keyword evidence="3 4" id="KW-0012">Acyltransferase</keyword>
<dbReference type="PANTHER" id="PTHR30098">
    <property type="entry name" value="LEUCYL/PHENYLALANYL-TRNA--PROTEIN TRANSFERASE"/>
    <property type="match status" value="1"/>
</dbReference>
<accession>A0A3B1AAJ8</accession>
<dbReference type="Pfam" id="PF03588">
    <property type="entry name" value="Leu_Phe_trans"/>
    <property type="match status" value="1"/>
</dbReference>
<dbReference type="HAMAP" id="MF_00688">
    <property type="entry name" value="Leu_Phe_trans"/>
    <property type="match status" value="1"/>
</dbReference>
<dbReference type="PANTHER" id="PTHR30098:SF2">
    <property type="entry name" value="LEUCYL_PHENYLALANYL-TRNA--PROTEIN TRANSFERASE"/>
    <property type="match status" value="1"/>
</dbReference>
<evidence type="ECO:0000256" key="1">
    <source>
        <dbReference type="ARBA" id="ARBA00022490"/>
    </source>
</evidence>
<proteinExistence type="inferred from homology"/>
<dbReference type="EMBL" id="UOFW01000024">
    <property type="protein sequence ID" value="VAX02739.1"/>
    <property type="molecule type" value="Genomic_DNA"/>
</dbReference>
<sequence length="218" mass="24385">MSNITAELIIHAYIQGIFPMAENAASNDVYWVDPELRGIIPLDSFHLPRKLARKINQKPFDIRIDTSFLKVIEGCAASAQTHGRQETWINDQIISLYAQLFDNGYVHTVECWQNNQLVGGLYGVSIGGAFCGESMFHTVTDASKIALAYLVARLKAGGYSLLDTQFITPHLSQFGAIEINRQDYKLRLKKAKGRKVDFYSLAIDSEPEIILQSLTQTS</sequence>
<dbReference type="GO" id="GO:0030163">
    <property type="term" value="P:protein catabolic process"/>
    <property type="evidence" value="ECO:0007669"/>
    <property type="project" value="InterPro"/>
</dbReference>
<dbReference type="InterPro" id="IPR016181">
    <property type="entry name" value="Acyl_CoA_acyltransferase"/>
</dbReference>
<dbReference type="Gene3D" id="3.40.630.70">
    <property type="entry name" value="Leucyl/phenylalanyl-tRNA-protein transferase, C-terminal domain"/>
    <property type="match status" value="1"/>
</dbReference>
<keyword evidence="2 4" id="KW-0808">Transferase</keyword>
<dbReference type="GO" id="GO:0008914">
    <property type="term" value="F:leucyl-tRNA--protein transferase activity"/>
    <property type="evidence" value="ECO:0007669"/>
    <property type="project" value="UniProtKB-EC"/>
</dbReference>
<dbReference type="SUPFAM" id="SSF55729">
    <property type="entry name" value="Acyl-CoA N-acyltransferases (Nat)"/>
    <property type="match status" value="1"/>
</dbReference>
<organism evidence="4">
    <name type="scientific">hydrothermal vent metagenome</name>
    <dbReference type="NCBI Taxonomy" id="652676"/>
    <lineage>
        <taxon>unclassified sequences</taxon>
        <taxon>metagenomes</taxon>
        <taxon>ecological metagenomes</taxon>
    </lineage>
</organism>
<dbReference type="InterPro" id="IPR042203">
    <property type="entry name" value="Leu/Phe-tRNA_Trfase_C"/>
</dbReference>
<protein>
    <submittedName>
        <fullName evidence="4">Leucyl/phenylalanyl-tRNA--protein transferase</fullName>
        <ecNumber evidence="4">2.3.2.6</ecNumber>
    </submittedName>
</protein>
<dbReference type="FunFam" id="3.40.630.70:FF:000001">
    <property type="entry name" value="Leucyl/phenylalanyl-tRNA--protein transferase"/>
    <property type="match status" value="1"/>
</dbReference>
<dbReference type="NCBIfam" id="TIGR00667">
    <property type="entry name" value="aat"/>
    <property type="match status" value="1"/>
</dbReference>
<evidence type="ECO:0000256" key="2">
    <source>
        <dbReference type="ARBA" id="ARBA00022679"/>
    </source>
</evidence>
<dbReference type="GO" id="GO:0005737">
    <property type="term" value="C:cytoplasm"/>
    <property type="evidence" value="ECO:0007669"/>
    <property type="project" value="TreeGrafter"/>
</dbReference>
<dbReference type="EC" id="2.3.2.6" evidence="4"/>
<reference evidence="4" key="1">
    <citation type="submission" date="2018-06" db="EMBL/GenBank/DDBJ databases">
        <authorList>
            <person name="Zhirakovskaya E."/>
        </authorList>
    </citation>
    <scope>NUCLEOTIDE SEQUENCE</scope>
</reference>
<evidence type="ECO:0000313" key="4">
    <source>
        <dbReference type="EMBL" id="VAX02739.1"/>
    </source>
</evidence>
<name>A0A3B1AAJ8_9ZZZZ</name>